<comment type="caution">
    <text evidence="2">The sequence shown here is derived from an EMBL/GenBank/DDBJ whole genome shotgun (WGS) entry which is preliminary data.</text>
</comment>
<keyword evidence="3" id="KW-1185">Reference proteome</keyword>
<evidence type="ECO:0000313" key="2">
    <source>
        <dbReference type="EMBL" id="KII72095.1"/>
    </source>
</evidence>
<evidence type="ECO:0000313" key="1">
    <source>
        <dbReference type="EMBL" id="KII69862.1"/>
    </source>
</evidence>
<sequence length="117" mass="13938">MFRNYPHESVDYPVVKSENPNSRFYPYTEFQKKLVEVYDYVLLNGLDCDYYDIFVNGEISEDQKRLLEYIYDSRPLEKAIHVVLNHPDLADISNDRKEYWMALKYVASILPSKFLSP</sequence>
<accession>A0A0C2N717</accession>
<reference evidence="2 3" key="1">
    <citation type="journal article" date="2014" name="Genome Biol. Evol.">
        <title>The genome of the myxosporean Thelohanellus kitauei shows adaptations to nutrient acquisition within its fish host.</title>
        <authorList>
            <person name="Yang Y."/>
            <person name="Xiong J."/>
            <person name="Zhou Z."/>
            <person name="Huo F."/>
            <person name="Miao W."/>
            <person name="Ran C."/>
            <person name="Liu Y."/>
            <person name="Zhang J."/>
            <person name="Feng J."/>
            <person name="Wang M."/>
            <person name="Wang M."/>
            <person name="Wang L."/>
            <person name="Yao B."/>
        </authorList>
    </citation>
    <scope>NUCLEOTIDE SEQUENCE [LARGE SCALE GENOMIC DNA]</scope>
    <source>
        <strain evidence="2">Wuqing</strain>
    </source>
</reference>
<dbReference type="Proteomes" id="UP000031668">
    <property type="component" value="Unassembled WGS sequence"/>
</dbReference>
<gene>
    <name evidence="1" type="ORF">RF11_02792</name>
    <name evidence="2" type="ORF">RF11_03000</name>
</gene>
<dbReference type="AlphaFoldDB" id="A0A0C2N717"/>
<protein>
    <submittedName>
        <fullName evidence="2">Uncharacterized protein</fullName>
    </submittedName>
</protein>
<proteinExistence type="predicted"/>
<organism evidence="2 3">
    <name type="scientific">Thelohanellus kitauei</name>
    <name type="common">Myxosporean</name>
    <dbReference type="NCBI Taxonomy" id="669202"/>
    <lineage>
        <taxon>Eukaryota</taxon>
        <taxon>Metazoa</taxon>
        <taxon>Cnidaria</taxon>
        <taxon>Myxozoa</taxon>
        <taxon>Myxosporea</taxon>
        <taxon>Bivalvulida</taxon>
        <taxon>Platysporina</taxon>
        <taxon>Myxobolidae</taxon>
        <taxon>Thelohanellus</taxon>
    </lineage>
</organism>
<name>A0A0C2N717_THEKT</name>
<dbReference type="EMBL" id="JWZT01002265">
    <property type="protein sequence ID" value="KII69862.1"/>
    <property type="molecule type" value="Genomic_DNA"/>
</dbReference>
<dbReference type="EMBL" id="JWZT01001394">
    <property type="protein sequence ID" value="KII72095.1"/>
    <property type="molecule type" value="Genomic_DNA"/>
</dbReference>
<evidence type="ECO:0000313" key="3">
    <source>
        <dbReference type="Proteomes" id="UP000031668"/>
    </source>
</evidence>